<evidence type="ECO:0000313" key="2">
    <source>
        <dbReference type="EMBL" id="GFZ30186.1"/>
    </source>
</evidence>
<reference evidence="2 3" key="1">
    <citation type="journal article" date="2021" name="Int. J. Syst. Evol. Microbiol.">
        <title>Clostridium zeae sp. nov., isolated from corn silage.</title>
        <authorList>
            <person name="Kobayashi H."/>
            <person name="Tanizawa Y."/>
            <person name="Yagura M."/>
            <person name="Sakamoto M."/>
            <person name="Ohkuma M."/>
            <person name="Tohno M."/>
        </authorList>
    </citation>
    <scope>NUCLEOTIDE SEQUENCE [LARGE SCALE GENOMIC DNA]</scope>
    <source>
        <strain evidence="2 3">CSC2</strain>
    </source>
</reference>
<comment type="caution">
    <text evidence="2">The sequence shown here is derived from an EMBL/GenBank/DDBJ whole genome shotgun (WGS) entry which is preliminary data.</text>
</comment>
<dbReference type="RefSeq" id="WP_206868180.1">
    <property type="nucleotide sequence ID" value="NZ_BMBA01000001.1"/>
</dbReference>
<keyword evidence="1" id="KW-1133">Transmembrane helix</keyword>
<evidence type="ECO:0000256" key="1">
    <source>
        <dbReference type="SAM" id="Phobius"/>
    </source>
</evidence>
<organism evidence="2 3">
    <name type="scientific">Clostridium zeae</name>
    <dbReference type="NCBI Taxonomy" id="2759022"/>
    <lineage>
        <taxon>Bacteria</taxon>
        <taxon>Bacillati</taxon>
        <taxon>Bacillota</taxon>
        <taxon>Clostridia</taxon>
        <taxon>Eubacteriales</taxon>
        <taxon>Clostridiaceae</taxon>
        <taxon>Clostridium</taxon>
    </lineage>
</organism>
<dbReference type="EMBL" id="BMBA01000001">
    <property type="protein sequence ID" value="GFZ30186.1"/>
    <property type="molecule type" value="Genomic_DNA"/>
</dbReference>
<name>A0ABQ1E662_9CLOT</name>
<protein>
    <recommendedName>
        <fullName evidence="4">DUF2335 domain-containing protein</fullName>
    </recommendedName>
</protein>
<feature type="transmembrane region" description="Helical" evidence="1">
    <location>
        <begin position="73"/>
        <end position="91"/>
    </location>
</feature>
<keyword evidence="1" id="KW-0472">Membrane</keyword>
<evidence type="ECO:0000313" key="3">
    <source>
        <dbReference type="Proteomes" id="UP000663802"/>
    </source>
</evidence>
<accession>A0ABQ1E662</accession>
<sequence length="126" mass="14583">MKPFDNLDKNIDKYYDGSLNEESKEEADLKVILDKMYLAEDLETRVSVNIDINSIVENGNQTRFAKKLRKETFKFLLFAGFLSIFIGFMYIRVSIYATLAIQSLGLIFLLILNQVFLKKKARSEAK</sequence>
<feature type="transmembrane region" description="Helical" evidence="1">
    <location>
        <begin position="97"/>
        <end position="117"/>
    </location>
</feature>
<keyword evidence="3" id="KW-1185">Reference proteome</keyword>
<evidence type="ECO:0008006" key="4">
    <source>
        <dbReference type="Google" id="ProtNLM"/>
    </source>
</evidence>
<keyword evidence="1" id="KW-0812">Transmembrane</keyword>
<dbReference type="Proteomes" id="UP000663802">
    <property type="component" value="Unassembled WGS sequence"/>
</dbReference>
<proteinExistence type="predicted"/>
<gene>
    <name evidence="2" type="ORF">CSC2_07120</name>
</gene>